<keyword evidence="2" id="KW-1185">Reference proteome</keyword>
<dbReference type="KEGG" id="thao:NI17_004015"/>
<protein>
    <submittedName>
        <fullName evidence="1">Uncharacterized protein</fullName>
    </submittedName>
</protein>
<gene>
    <name evidence="1" type="ORF">NI17_004015</name>
</gene>
<proteinExistence type="predicted"/>
<reference evidence="1" key="1">
    <citation type="submission" date="2020-10" db="EMBL/GenBank/DDBJ databases">
        <title>De novo genome project of the cellulose decomposer Thermobifida halotolerans type strain.</title>
        <authorList>
            <person name="Nagy I."/>
            <person name="Horvath B."/>
            <person name="Kukolya J."/>
            <person name="Nagy I."/>
            <person name="Orsini M."/>
        </authorList>
    </citation>
    <scope>NUCLEOTIDE SEQUENCE</scope>
    <source>
        <strain evidence="1">DSM 44931</strain>
    </source>
</reference>
<dbReference type="AlphaFoldDB" id="A0A399G796"/>
<name>A0A399G796_9ACTN</name>
<dbReference type="Proteomes" id="UP000265719">
    <property type="component" value="Chromosome"/>
</dbReference>
<evidence type="ECO:0000313" key="2">
    <source>
        <dbReference type="Proteomes" id="UP000265719"/>
    </source>
</evidence>
<accession>A0A399G796</accession>
<dbReference type="EMBL" id="CP063196">
    <property type="protein sequence ID" value="UOE20410.1"/>
    <property type="molecule type" value="Genomic_DNA"/>
</dbReference>
<dbReference type="RefSeq" id="WP_068689282.1">
    <property type="nucleotide sequence ID" value="NZ_CP063196.1"/>
</dbReference>
<evidence type="ECO:0000313" key="1">
    <source>
        <dbReference type="EMBL" id="UOE20410.1"/>
    </source>
</evidence>
<sequence length="437" mass="47724">MVIHGSPRNNITTIIDSPACVDAISRRLGCPPSCPGRSSHRTGVFGCDHHVAQSDEVIFLVSRGDHLPGAAGRGLAAALAHVVALVDAGSDFTAPADRRALDRLCERLERARLDSVQNAQNVRLGMWHNNRWRAAFSVKPVRAMRNAGKWRTVVHDAVEQKALGLLIERAGKGEPWTALAAPPLLLGAESEDSGRSPVTALVAEGPLRGSLRHGGSTASARYRRRGAAPLFDADPVSEYTAEALHERLERWSSPDAEAAEKRRLYNARARRGAVGDYADFDSPDLEFRREVRAGLAGLTVPGLRAKLTGVLRRLREYAPREFEVLQDARGMVTSRGYLTVEEAVSFTPEAETPAVEEDVPEQDLESLPLLLEELRSVLRGTDLLARRGGDRVLDHALRAALVRLGDRVPVRWRSAVADPEVRRELVLLLLGLLTGGR</sequence>
<organism evidence="1 2">
    <name type="scientific">Thermobifida halotolerans</name>
    <dbReference type="NCBI Taxonomy" id="483545"/>
    <lineage>
        <taxon>Bacteria</taxon>
        <taxon>Bacillati</taxon>
        <taxon>Actinomycetota</taxon>
        <taxon>Actinomycetes</taxon>
        <taxon>Streptosporangiales</taxon>
        <taxon>Nocardiopsidaceae</taxon>
        <taxon>Thermobifida</taxon>
    </lineage>
</organism>